<dbReference type="HOGENOM" id="CLU_2106318_0_0_7"/>
<dbReference type="Proteomes" id="UP000000488">
    <property type="component" value="Chromosome"/>
</dbReference>
<keyword evidence="1" id="KW-1133">Transmembrane helix</keyword>
<feature type="transmembrane region" description="Helical" evidence="1">
    <location>
        <begin position="77"/>
        <end position="100"/>
    </location>
</feature>
<protein>
    <submittedName>
        <fullName evidence="2">Uncharacterized protein</fullName>
    </submittedName>
</protein>
<dbReference type="KEGG" id="mfu:LILAB_29535"/>
<feature type="transmembrane region" description="Helical" evidence="1">
    <location>
        <begin position="6"/>
        <end position="28"/>
    </location>
</feature>
<gene>
    <name evidence="2" type="ordered locus">LILAB_29535</name>
</gene>
<evidence type="ECO:0000256" key="1">
    <source>
        <dbReference type="SAM" id="Phobius"/>
    </source>
</evidence>
<accession>F8CLS9</accession>
<keyword evidence="1" id="KW-0472">Membrane</keyword>
<reference evidence="2 3" key="1">
    <citation type="journal article" date="2011" name="J. Bacteriol.">
        <title>Genome sequence of the halotolerant marine bacterium Myxococcus fulvus HW-1.</title>
        <authorList>
            <person name="Li Z.F."/>
            <person name="Li X."/>
            <person name="Liu H."/>
            <person name="Liu X."/>
            <person name="Han K."/>
            <person name="Wu Z.H."/>
            <person name="Hu W."/>
            <person name="Li F.F."/>
            <person name="Li Y.Z."/>
        </authorList>
    </citation>
    <scope>NUCLEOTIDE SEQUENCE [LARGE SCALE GENOMIC DNA]</scope>
    <source>
        <strain evidence="3">ATCC BAA-855 / HW-1</strain>
    </source>
</reference>
<dbReference type="AlphaFoldDB" id="F8CLS9"/>
<sequence length="115" mass="11609">MGMIIFGGFILALLAAFAVASVAAVIHLLAMRKGYGSWKAFLLLGGGVTLVVGVIAVSRLNGAGGGGAPFHENYDHYLYAAALLGSAPGWGALTGLLALFKRSAPAATPRVGGRP</sequence>
<name>F8CLS9_MYXFH</name>
<dbReference type="STRING" id="483219.LILAB_29535"/>
<evidence type="ECO:0000313" key="3">
    <source>
        <dbReference type="Proteomes" id="UP000000488"/>
    </source>
</evidence>
<dbReference type="EMBL" id="CP002830">
    <property type="protein sequence ID" value="AEI67788.1"/>
    <property type="molecule type" value="Genomic_DNA"/>
</dbReference>
<feature type="transmembrane region" description="Helical" evidence="1">
    <location>
        <begin position="40"/>
        <end position="57"/>
    </location>
</feature>
<organism evidence="2 3">
    <name type="scientific">Myxococcus fulvus (strain ATCC BAA-855 / HW-1)</name>
    <dbReference type="NCBI Taxonomy" id="483219"/>
    <lineage>
        <taxon>Bacteria</taxon>
        <taxon>Pseudomonadati</taxon>
        <taxon>Myxococcota</taxon>
        <taxon>Myxococcia</taxon>
        <taxon>Myxococcales</taxon>
        <taxon>Cystobacterineae</taxon>
        <taxon>Myxococcaceae</taxon>
        <taxon>Myxococcus</taxon>
    </lineage>
</organism>
<proteinExistence type="predicted"/>
<evidence type="ECO:0000313" key="2">
    <source>
        <dbReference type="EMBL" id="AEI67788.1"/>
    </source>
</evidence>
<keyword evidence="1" id="KW-0812">Transmembrane</keyword>